<proteinExistence type="predicted"/>
<dbReference type="AlphaFoldDB" id="A0A0A8Z0W5"/>
<reference evidence="1" key="2">
    <citation type="journal article" date="2015" name="Data Brief">
        <title>Shoot transcriptome of the giant reed, Arundo donax.</title>
        <authorList>
            <person name="Barrero R.A."/>
            <person name="Guerrero F.D."/>
            <person name="Moolhuijzen P."/>
            <person name="Goolsby J.A."/>
            <person name="Tidwell J."/>
            <person name="Bellgard S.E."/>
            <person name="Bellgard M.I."/>
        </authorList>
    </citation>
    <scope>NUCLEOTIDE SEQUENCE</scope>
    <source>
        <tissue evidence="1">Shoot tissue taken approximately 20 cm above the soil surface</tissue>
    </source>
</reference>
<protein>
    <submittedName>
        <fullName evidence="1">Uncharacterized protein</fullName>
    </submittedName>
</protein>
<organism evidence="1">
    <name type="scientific">Arundo donax</name>
    <name type="common">Giant reed</name>
    <name type="synonym">Donax arundinaceus</name>
    <dbReference type="NCBI Taxonomy" id="35708"/>
    <lineage>
        <taxon>Eukaryota</taxon>
        <taxon>Viridiplantae</taxon>
        <taxon>Streptophyta</taxon>
        <taxon>Embryophyta</taxon>
        <taxon>Tracheophyta</taxon>
        <taxon>Spermatophyta</taxon>
        <taxon>Magnoliopsida</taxon>
        <taxon>Liliopsida</taxon>
        <taxon>Poales</taxon>
        <taxon>Poaceae</taxon>
        <taxon>PACMAD clade</taxon>
        <taxon>Arundinoideae</taxon>
        <taxon>Arundineae</taxon>
        <taxon>Arundo</taxon>
    </lineage>
</organism>
<name>A0A0A8Z0W5_ARUDO</name>
<dbReference type="EMBL" id="GBRH01264871">
    <property type="protein sequence ID" value="JAD33024.1"/>
    <property type="molecule type" value="Transcribed_RNA"/>
</dbReference>
<accession>A0A0A8Z0W5</accession>
<evidence type="ECO:0000313" key="1">
    <source>
        <dbReference type="EMBL" id="JAD33024.1"/>
    </source>
</evidence>
<reference evidence="1" key="1">
    <citation type="submission" date="2014-09" db="EMBL/GenBank/DDBJ databases">
        <authorList>
            <person name="Magalhaes I.L.F."/>
            <person name="Oliveira U."/>
            <person name="Santos F.R."/>
            <person name="Vidigal T.H.D.A."/>
            <person name="Brescovit A.D."/>
            <person name="Santos A.J."/>
        </authorList>
    </citation>
    <scope>NUCLEOTIDE SEQUENCE</scope>
    <source>
        <tissue evidence="1">Shoot tissue taken approximately 20 cm above the soil surface</tissue>
    </source>
</reference>
<sequence length="54" mass="6388">MLTEQIHQIGPMFHQTSHSFCLYFFSTSSQIARFAILHHRMQREPISQVTINQI</sequence>